<protein>
    <recommendedName>
        <fullName evidence="6">WD40 repeat domain-containing protein</fullName>
    </recommendedName>
</protein>
<proteinExistence type="predicted"/>
<feature type="repeat" description="WD" evidence="3">
    <location>
        <begin position="704"/>
        <end position="747"/>
    </location>
</feature>
<evidence type="ECO:0000313" key="5">
    <source>
        <dbReference type="Proteomes" id="UP000660265"/>
    </source>
</evidence>
<dbReference type="InterPro" id="IPR020472">
    <property type="entry name" value="WD40_PAC1"/>
</dbReference>
<dbReference type="PANTHER" id="PTHR22847">
    <property type="entry name" value="WD40 REPEAT PROTEIN"/>
    <property type="match status" value="1"/>
</dbReference>
<evidence type="ECO:0000313" key="4">
    <source>
        <dbReference type="EMBL" id="GGK29366.1"/>
    </source>
</evidence>
<gene>
    <name evidence="4" type="ORF">GCM10011583_71630</name>
</gene>
<dbReference type="SMART" id="SM00320">
    <property type="entry name" value="WD40"/>
    <property type="match status" value="10"/>
</dbReference>
<accession>A0ABQ2EWL3</accession>
<feature type="repeat" description="WD" evidence="3">
    <location>
        <begin position="548"/>
        <end position="570"/>
    </location>
</feature>
<keyword evidence="5" id="KW-1185">Reference proteome</keyword>
<feature type="repeat" description="WD" evidence="3">
    <location>
        <begin position="436"/>
        <end position="479"/>
    </location>
</feature>
<dbReference type="PRINTS" id="PR00320">
    <property type="entry name" value="GPROTEINBRPT"/>
</dbReference>
<dbReference type="PROSITE" id="PS50294">
    <property type="entry name" value="WD_REPEATS_REGION"/>
    <property type="match status" value="1"/>
</dbReference>
<keyword evidence="2" id="KW-0677">Repeat</keyword>
<dbReference type="CDD" id="cd00200">
    <property type="entry name" value="WD40"/>
    <property type="match status" value="1"/>
</dbReference>
<dbReference type="Proteomes" id="UP000660265">
    <property type="component" value="Unassembled WGS sequence"/>
</dbReference>
<keyword evidence="1 3" id="KW-0853">WD repeat</keyword>
<evidence type="ECO:0000256" key="2">
    <source>
        <dbReference type="ARBA" id="ARBA00022737"/>
    </source>
</evidence>
<dbReference type="InterPro" id="IPR015943">
    <property type="entry name" value="WD40/YVTN_repeat-like_dom_sf"/>
</dbReference>
<dbReference type="InterPro" id="IPR001680">
    <property type="entry name" value="WD40_rpt"/>
</dbReference>
<dbReference type="SUPFAM" id="SSF50978">
    <property type="entry name" value="WD40 repeat-like"/>
    <property type="match status" value="1"/>
</dbReference>
<feature type="repeat" description="WD" evidence="3">
    <location>
        <begin position="659"/>
        <end position="702"/>
    </location>
</feature>
<dbReference type="InterPro" id="IPR019775">
    <property type="entry name" value="WD40_repeat_CS"/>
</dbReference>
<feature type="repeat" description="WD" evidence="3">
    <location>
        <begin position="481"/>
        <end position="516"/>
    </location>
</feature>
<evidence type="ECO:0000256" key="3">
    <source>
        <dbReference type="PROSITE-ProRule" id="PRU00221"/>
    </source>
</evidence>
<dbReference type="PROSITE" id="PS00678">
    <property type="entry name" value="WD_REPEATS_1"/>
    <property type="match status" value="5"/>
</dbReference>
<evidence type="ECO:0000256" key="1">
    <source>
        <dbReference type="ARBA" id="ARBA00022574"/>
    </source>
</evidence>
<dbReference type="InterPro" id="IPR011047">
    <property type="entry name" value="Quinoprotein_ADH-like_sf"/>
</dbReference>
<sequence>MEESDYAVSREVTSSQEPASWRADWTCGSASDPRFLRSFRGHDTPVVTVATAVVDGRPVVVSASRDATMCVWDLAAGERLHTLTAALPDPKSSSLPPELVGLATVVVDGQPLVLTCLTDRTARLWDLETERSAGELALGLGRLVLDGRHVVLAVQANRTLGVWDLATGIRLGVFPWMVDVGALDGREVVVTCPPGGPAQVWDLATGREVGECLRAEGPWTLEGRDIAVTKEEGQAGRVWDLDRHVLLAADLRELLADAEYDHAVSALAAVDTLSTLTVVDGRVVVLDSHYDRPPEIVGDLAPGVFPDGPSATLVLEERSVAVAVGVDHTLRLWDLPTSPMDPTGPDGTRSIRSLPLEAAAGKELIKSDPGDLVDLSGLLSARVNSQLTDVSGWEMRARPASRSLVPEDTPVSLIGGPDGLITTRHTLDSPPAGNALAGHIDRVWAIDSVTVGTRSLAVTTSRDRTVRVWDLATGEQEGEPLAGHTGQVWDVATTVVDGRHVAVTAGEDHTVRTWDLAPARGDFGRLRAGHTESVLAATTAVFDGVPVVVTAGADHTVRIWDLANGAQTSDSLSAEVFAMTTAVVGGRAVVVTAAPDATLHMGELATGRTILRPFPSGHGRVLAMASVTLDGLPVALTAGSDRVVGVWDLTTGRPLVAPLTGHSSRITAVATAVLDGRPVAVTGSWDKTVRLWDLATGRQLGEPLTGHTDWVTAVVTATLGGAPIAISKGRDRTIRLWNLSTGQQIRHTQAAESGSGNTLAVSVMADGRLVAALGDDRTVRFLDLTAGCPAGTDHLLPFPVHSLAAAPGGRFAVGFGCEVGVLSRAS</sequence>
<dbReference type="Pfam" id="PF00400">
    <property type="entry name" value="WD40"/>
    <property type="match status" value="6"/>
</dbReference>
<reference evidence="5" key="1">
    <citation type="journal article" date="2019" name="Int. J. Syst. Evol. Microbiol.">
        <title>The Global Catalogue of Microorganisms (GCM) 10K type strain sequencing project: providing services to taxonomists for standard genome sequencing and annotation.</title>
        <authorList>
            <consortium name="The Broad Institute Genomics Platform"/>
            <consortium name="The Broad Institute Genome Sequencing Center for Infectious Disease"/>
            <person name="Wu L."/>
            <person name="Ma J."/>
        </authorList>
    </citation>
    <scope>NUCLEOTIDE SEQUENCE [LARGE SCALE GENOMIC DNA]</scope>
    <source>
        <strain evidence="5">CGMCC 4.7275</strain>
    </source>
</reference>
<dbReference type="InterPro" id="IPR036322">
    <property type="entry name" value="WD40_repeat_dom_sf"/>
</dbReference>
<comment type="caution">
    <text evidence="4">The sequence shown here is derived from an EMBL/GenBank/DDBJ whole genome shotgun (WGS) entry which is preliminary data.</text>
</comment>
<dbReference type="PROSITE" id="PS50082">
    <property type="entry name" value="WD_REPEATS_2"/>
    <property type="match status" value="6"/>
</dbReference>
<organism evidence="4 5">
    <name type="scientific">Streptomyces camponoticapitis</name>
    <dbReference type="NCBI Taxonomy" id="1616125"/>
    <lineage>
        <taxon>Bacteria</taxon>
        <taxon>Bacillati</taxon>
        <taxon>Actinomycetota</taxon>
        <taxon>Actinomycetes</taxon>
        <taxon>Kitasatosporales</taxon>
        <taxon>Streptomycetaceae</taxon>
        <taxon>Streptomyces</taxon>
    </lineage>
</organism>
<dbReference type="PANTHER" id="PTHR22847:SF637">
    <property type="entry name" value="WD REPEAT DOMAIN 5B"/>
    <property type="match status" value="1"/>
</dbReference>
<dbReference type="Gene3D" id="2.130.10.10">
    <property type="entry name" value="YVTN repeat-like/Quinoprotein amine dehydrogenase"/>
    <property type="match status" value="3"/>
</dbReference>
<name>A0ABQ2EWL3_9ACTN</name>
<dbReference type="EMBL" id="BMMV01000038">
    <property type="protein sequence ID" value="GGK29366.1"/>
    <property type="molecule type" value="Genomic_DNA"/>
</dbReference>
<dbReference type="SUPFAM" id="SSF50998">
    <property type="entry name" value="Quinoprotein alcohol dehydrogenase-like"/>
    <property type="match status" value="1"/>
</dbReference>
<feature type="repeat" description="WD" evidence="3">
    <location>
        <begin position="39"/>
        <end position="82"/>
    </location>
</feature>
<evidence type="ECO:0008006" key="6">
    <source>
        <dbReference type="Google" id="ProtNLM"/>
    </source>
</evidence>